<dbReference type="Gene3D" id="3.30.470.20">
    <property type="entry name" value="ATP-grasp fold, B domain"/>
    <property type="match status" value="1"/>
</dbReference>
<dbReference type="EMBL" id="QQZY01000002">
    <property type="protein sequence ID" value="RDI75351.1"/>
    <property type="molecule type" value="Genomic_DNA"/>
</dbReference>
<feature type="region of interest" description="Disordered" evidence="2">
    <location>
        <begin position="383"/>
        <end position="404"/>
    </location>
</feature>
<dbReference type="PROSITE" id="PS50975">
    <property type="entry name" value="ATP_GRASP"/>
    <property type="match status" value="1"/>
</dbReference>
<evidence type="ECO:0000313" key="5">
    <source>
        <dbReference type="Proteomes" id="UP000254134"/>
    </source>
</evidence>
<dbReference type="Proteomes" id="UP000254134">
    <property type="component" value="Unassembled WGS sequence"/>
</dbReference>
<keyword evidence="1" id="KW-0067">ATP-binding</keyword>
<protein>
    <submittedName>
        <fullName evidence="4">ATP-grasp domain-containing protein</fullName>
    </submittedName>
</protein>
<name>A0A7M2Z0M6_9ACTN</name>
<keyword evidence="5" id="KW-1185">Reference proteome</keyword>
<evidence type="ECO:0000256" key="1">
    <source>
        <dbReference type="PROSITE-ProRule" id="PRU00409"/>
    </source>
</evidence>
<proteinExistence type="predicted"/>
<keyword evidence="1" id="KW-0547">Nucleotide-binding</keyword>
<dbReference type="GO" id="GO:0046872">
    <property type="term" value="F:metal ion binding"/>
    <property type="evidence" value="ECO:0007669"/>
    <property type="project" value="InterPro"/>
</dbReference>
<evidence type="ECO:0000259" key="3">
    <source>
        <dbReference type="PROSITE" id="PS50975"/>
    </source>
</evidence>
<organism evidence="4 5">
    <name type="scientific">Gaiella occulta</name>
    <dbReference type="NCBI Taxonomy" id="1002870"/>
    <lineage>
        <taxon>Bacteria</taxon>
        <taxon>Bacillati</taxon>
        <taxon>Actinomycetota</taxon>
        <taxon>Thermoleophilia</taxon>
        <taxon>Gaiellales</taxon>
        <taxon>Gaiellaceae</taxon>
        <taxon>Gaiella</taxon>
    </lineage>
</organism>
<dbReference type="GO" id="GO:0005524">
    <property type="term" value="F:ATP binding"/>
    <property type="evidence" value="ECO:0007669"/>
    <property type="project" value="UniProtKB-UniRule"/>
</dbReference>
<comment type="caution">
    <text evidence="4">The sequence shown here is derived from an EMBL/GenBank/DDBJ whole genome shotgun (WGS) entry which is preliminary data.</text>
</comment>
<dbReference type="Gene3D" id="3.40.50.20">
    <property type="match status" value="1"/>
</dbReference>
<feature type="domain" description="ATP-grasp" evidence="3">
    <location>
        <begin position="126"/>
        <end position="308"/>
    </location>
</feature>
<evidence type="ECO:0000256" key="2">
    <source>
        <dbReference type="SAM" id="MobiDB-lite"/>
    </source>
</evidence>
<dbReference type="InterPro" id="IPR011761">
    <property type="entry name" value="ATP-grasp"/>
</dbReference>
<reference evidence="5" key="2">
    <citation type="journal article" date="2019" name="MicrobiologyOpen">
        <title>High-quality draft genome sequence of Gaiella occulta isolated from a 150 meter deep mineral water borehole and comparison with the genome sequences of other deep-branching lineages of the phylum Actinobacteria.</title>
        <authorList>
            <person name="Severino R."/>
            <person name="Froufe H.J.C."/>
            <person name="Barroso C."/>
            <person name="Albuquerque L."/>
            <person name="Lobo-da-Cunha A."/>
            <person name="da Costa M.S."/>
            <person name="Egas C."/>
        </authorList>
    </citation>
    <scope>NUCLEOTIDE SEQUENCE [LARGE SCALE GENOMIC DNA]</scope>
    <source>
        <strain evidence="5">F2-233</strain>
    </source>
</reference>
<accession>A0A7M2Z0M6</accession>
<dbReference type="RefSeq" id="WP_114795564.1">
    <property type="nucleotide sequence ID" value="NZ_QQZY01000002.1"/>
</dbReference>
<dbReference type="AlphaFoldDB" id="A0A7M2Z0M6"/>
<sequence length="404" mass="42750">MTRRGRARTRRETVLVVDMGAWAAQPTARSLARAGFRVLAAGVGGRVAGRSRYFTERHVIPPALEQEAFAERIERICARERVDVVVPLTDEILGGLLFGPASGGPWAVVGPTAEQFTRFCDKAVLLETAAAAGLASPASTVVTPAGVSGPLPPLPAYVKVVSGPDAGRAVPRPVRVGDAESCEREVRRLVERGEVVLIQEEVVGRQLRFHFVRRHGKMAHLAARTLANYPFRVGQSTVSQFLPSPPELVEVSVALLEAGGYEGAGVIQYVERGGVWYVHDVNLRMPSSVDATIAAGLDMPRFAVEIALGRVPDLASARPRPLRHVQLNGEVLALRDALGGVCVGRSAARIAAGLAVAVVAPGRQLAPLDVTDPLPTLAALTAARRGSPRQLPSAPDPAQPAKSA</sequence>
<reference evidence="4 5" key="1">
    <citation type="submission" date="2018-07" db="EMBL/GenBank/DDBJ databases">
        <title>High-quality-draft genome sequence of Gaiella occulta.</title>
        <authorList>
            <person name="Severino R."/>
            <person name="Froufe H.J.C."/>
            <person name="Rainey F.A."/>
            <person name="Barroso C."/>
            <person name="Albuquerque L."/>
            <person name="Lobo-Da-Cunha A."/>
            <person name="Da Costa M.S."/>
            <person name="Egas C."/>
        </authorList>
    </citation>
    <scope>NUCLEOTIDE SEQUENCE [LARGE SCALE GENOMIC DNA]</scope>
    <source>
        <strain evidence="4 5">F2-233</strain>
    </source>
</reference>
<evidence type="ECO:0000313" key="4">
    <source>
        <dbReference type="EMBL" id="RDI75351.1"/>
    </source>
</evidence>
<gene>
    <name evidence="4" type="ORF">Gocc_1149</name>
</gene>
<dbReference type="SUPFAM" id="SSF56059">
    <property type="entry name" value="Glutathione synthetase ATP-binding domain-like"/>
    <property type="match status" value="1"/>
</dbReference>